<sequence length="42" mass="4371">MLHADGAQRAGAIKKGPLPSGPFGILTTSCRHTTVILPLSTR</sequence>
<protein>
    <submittedName>
        <fullName evidence="1">Uncharacterized protein</fullName>
    </submittedName>
</protein>
<dbReference type="EMBL" id="ABXU01000074">
    <property type="protein sequence ID" value="EEB32598.1"/>
    <property type="molecule type" value="Genomic_DNA"/>
</dbReference>
<dbReference type="HOGENOM" id="CLU_3250553_0_0_7"/>
<evidence type="ECO:0000313" key="1">
    <source>
        <dbReference type="EMBL" id="EEB32598.1"/>
    </source>
</evidence>
<name>B6WWI1_9BACT</name>
<gene>
    <name evidence="1" type="ORF">DESPIG_02449</name>
</gene>
<dbReference type="Proteomes" id="UP000003676">
    <property type="component" value="Unassembled WGS sequence"/>
</dbReference>
<dbReference type="AlphaFoldDB" id="B6WWI1"/>
<proteinExistence type="predicted"/>
<reference evidence="1 2" key="1">
    <citation type="submission" date="2008-10" db="EMBL/GenBank/DDBJ databases">
        <title>Draft genome sequence of Desulvovibrio piger (ATCC 29098).</title>
        <authorList>
            <person name="Sudarsanam P."/>
            <person name="Ley R."/>
            <person name="Guruge J."/>
            <person name="Turnbaugh P.J."/>
            <person name="Mahowald M."/>
            <person name="Liep D."/>
            <person name="Gordon J."/>
        </authorList>
    </citation>
    <scope>NUCLEOTIDE SEQUENCE [LARGE SCALE GENOMIC DNA]</scope>
    <source>
        <strain evidence="1 2">ATCC 29098</strain>
    </source>
</reference>
<comment type="caution">
    <text evidence="1">The sequence shown here is derived from an EMBL/GenBank/DDBJ whole genome shotgun (WGS) entry which is preliminary data.</text>
</comment>
<accession>B6WWI1</accession>
<organism evidence="1 2">
    <name type="scientific">Desulfovibrio piger ATCC 29098</name>
    <dbReference type="NCBI Taxonomy" id="411464"/>
    <lineage>
        <taxon>Bacteria</taxon>
        <taxon>Pseudomonadati</taxon>
        <taxon>Thermodesulfobacteriota</taxon>
        <taxon>Desulfovibrionia</taxon>
        <taxon>Desulfovibrionales</taxon>
        <taxon>Desulfovibrionaceae</taxon>
        <taxon>Desulfovibrio</taxon>
    </lineage>
</organism>
<evidence type="ECO:0000313" key="2">
    <source>
        <dbReference type="Proteomes" id="UP000003676"/>
    </source>
</evidence>
<reference evidence="1 2" key="2">
    <citation type="submission" date="2008-10" db="EMBL/GenBank/DDBJ databases">
        <authorList>
            <person name="Fulton L."/>
            <person name="Clifton S."/>
            <person name="Fulton B."/>
            <person name="Xu J."/>
            <person name="Minx P."/>
            <person name="Pepin K.H."/>
            <person name="Johnson M."/>
            <person name="Bhonagiri V."/>
            <person name="Nash W.E."/>
            <person name="Mardis E.R."/>
            <person name="Wilson R.K."/>
        </authorList>
    </citation>
    <scope>NUCLEOTIDE SEQUENCE [LARGE SCALE GENOMIC DNA]</scope>
    <source>
        <strain evidence="1 2">ATCC 29098</strain>
    </source>
</reference>